<dbReference type="PANTHER" id="PTHR31257:SF13">
    <property type="entry name" value="OS03G0325900 PROTEIN"/>
    <property type="match status" value="1"/>
</dbReference>
<keyword evidence="2" id="KW-1185">Reference proteome</keyword>
<sequence>MAHMFRIQCRASDELSLAIVNGEVILAKADPCDDRQAMHLSTAFVPSRLHSLVFLILYADVWHKDAQYSAGIKDEEGRPAFALVNKGTGEALKLSFGYRFPVSAFLPAAVSPLPCQGEEVDHEATHACMYFIKSFRFEPGFLDESFLWTENLEVDNGFRRIHMVNNADYIFDAEEACPGYGGGRDGTRLILFRWHGGDNQLWRIYKNLCLTVRDSAVVLARVDHNDPKQVVCSREQVDWLNSSATARTLDVALLWSRSDDLGEGFHCIRTVCDVVHVLDAAGGVPECGGPYDGTPIIVFPLNGGSNQKWAMLPLHSLNRVKHEDEN</sequence>
<reference evidence="2" key="2">
    <citation type="submission" date="2013-12" db="EMBL/GenBank/DDBJ databases">
        <authorList>
            <person name="Yu Y."/>
            <person name="Lee S."/>
            <person name="de Baynast K."/>
            <person name="Wissotski M."/>
            <person name="Liu L."/>
            <person name="Talag J."/>
            <person name="Goicoechea J."/>
            <person name="Angelova A."/>
            <person name="Jetty R."/>
            <person name="Kudrna D."/>
            <person name="Golser W."/>
            <person name="Rivera L."/>
            <person name="Zhang J."/>
            <person name="Wing R."/>
        </authorList>
    </citation>
    <scope>NUCLEOTIDE SEQUENCE</scope>
</reference>
<dbReference type="PANTHER" id="PTHR31257">
    <property type="entry name" value="RICIN B-LIKE LECTIN EULS3"/>
    <property type="match status" value="1"/>
</dbReference>
<dbReference type="Proteomes" id="UP000032180">
    <property type="component" value="Chromosome 3"/>
</dbReference>
<reference evidence="1 2" key="1">
    <citation type="submission" date="2012-08" db="EMBL/GenBank/DDBJ databases">
        <title>Oryza genome evolution.</title>
        <authorList>
            <person name="Wing R.A."/>
        </authorList>
    </citation>
    <scope>NUCLEOTIDE SEQUENCE</scope>
</reference>
<dbReference type="SUPFAM" id="SSF50370">
    <property type="entry name" value="Ricin B-like lectins"/>
    <property type="match status" value="1"/>
</dbReference>
<dbReference type="InterPro" id="IPR035992">
    <property type="entry name" value="Ricin_B-like_lectins"/>
</dbReference>
<dbReference type="Gramene" id="LPERR03G13870.1">
    <property type="protein sequence ID" value="LPERR03G13870.1"/>
    <property type="gene ID" value="LPERR03G13870"/>
</dbReference>
<dbReference type="AlphaFoldDB" id="A0A0D9VTJ2"/>
<evidence type="ECO:0000313" key="2">
    <source>
        <dbReference type="Proteomes" id="UP000032180"/>
    </source>
</evidence>
<protein>
    <recommendedName>
        <fullName evidence="3">Ricin B lectin domain-containing protein</fullName>
    </recommendedName>
</protein>
<organism evidence="1 2">
    <name type="scientific">Leersia perrieri</name>
    <dbReference type="NCBI Taxonomy" id="77586"/>
    <lineage>
        <taxon>Eukaryota</taxon>
        <taxon>Viridiplantae</taxon>
        <taxon>Streptophyta</taxon>
        <taxon>Embryophyta</taxon>
        <taxon>Tracheophyta</taxon>
        <taxon>Spermatophyta</taxon>
        <taxon>Magnoliopsida</taxon>
        <taxon>Liliopsida</taxon>
        <taxon>Poales</taxon>
        <taxon>Poaceae</taxon>
        <taxon>BOP clade</taxon>
        <taxon>Oryzoideae</taxon>
        <taxon>Oryzeae</taxon>
        <taxon>Oryzinae</taxon>
        <taxon>Leersia</taxon>
    </lineage>
</organism>
<dbReference type="HOGENOM" id="CLU_039568_0_0_1"/>
<dbReference type="EnsemblPlants" id="LPERR03G13870.1">
    <property type="protein sequence ID" value="LPERR03G13870.1"/>
    <property type="gene ID" value="LPERR03G13870"/>
</dbReference>
<evidence type="ECO:0000313" key="1">
    <source>
        <dbReference type="EnsemblPlants" id="LPERR03G13870.1"/>
    </source>
</evidence>
<dbReference type="InterPro" id="IPR040249">
    <property type="entry name" value="Ricin_B-like_lectin_EULS3-like"/>
</dbReference>
<name>A0A0D9VTJ2_9ORYZ</name>
<dbReference type="STRING" id="77586.A0A0D9VTJ2"/>
<accession>A0A0D9VTJ2</accession>
<dbReference type="eggNOG" id="ENOG502R50N">
    <property type="taxonomic scope" value="Eukaryota"/>
</dbReference>
<evidence type="ECO:0008006" key="3">
    <source>
        <dbReference type="Google" id="ProtNLM"/>
    </source>
</evidence>
<reference evidence="1" key="3">
    <citation type="submission" date="2015-04" db="UniProtKB">
        <authorList>
            <consortium name="EnsemblPlants"/>
        </authorList>
    </citation>
    <scope>IDENTIFICATION</scope>
</reference>
<dbReference type="Gene3D" id="2.80.10.50">
    <property type="match status" value="1"/>
</dbReference>
<proteinExistence type="predicted"/>